<feature type="domain" description="Acyl-CoA dehydrogenase/oxidase C-terminal" evidence="9">
    <location>
        <begin position="229"/>
        <end position="379"/>
    </location>
</feature>
<dbReference type="FunFam" id="1.20.140.10:FF:000001">
    <property type="entry name" value="Acyl-CoA dehydrogenase"/>
    <property type="match status" value="1"/>
</dbReference>
<dbReference type="GO" id="GO:0003995">
    <property type="term" value="F:acyl-CoA dehydrogenase activity"/>
    <property type="evidence" value="ECO:0007669"/>
    <property type="project" value="InterPro"/>
</dbReference>
<sequence>MDSQFALTEDQLAIQEMARRFTADNITPHAAEWDEKHHFPVDVIKQTGELGFGAIYVSEASGGIALGRLEAALIMEAMAYGCPTTSAFISIHNMAAWMIDTYGGQDLKDRYLPDLVTMEKLASYALTEPGSGSDAAALKTSAKLDGDHYVLSGTKQFISGGGVNDVYVVMVRTGEHKSRGISAIVVDKDTPGLSFGAPEKKLGWNASPTAQLIFEDARVPVANRIGDEGDGFKFAMAGLDGGRLNIGACSLGGAQRCLDEAVAYTKDRQQFGQPIAEFQNTQFMLADMATELEAARALLYLAAAKVTGGAPDKSKFSAMAKRLATDSGSNVVNNALQLLGGYGYLKDYPIERFWRDLRVHSILEGTNQVMRMIIGREMLRP</sequence>
<dbReference type="InterPro" id="IPR006089">
    <property type="entry name" value="Acyl-CoA_DH_CS"/>
</dbReference>
<name>A0A844XHX4_9SPHN</name>
<evidence type="ECO:0000256" key="5">
    <source>
        <dbReference type="ARBA" id="ARBA00022630"/>
    </source>
</evidence>
<dbReference type="InterPro" id="IPR046373">
    <property type="entry name" value="Acyl-CoA_Oxase/DH_mid-dom_sf"/>
</dbReference>
<evidence type="ECO:0000256" key="3">
    <source>
        <dbReference type="ARBA" id="ARBA00009347"/>
    </source>
</evidence>
<dbReference type="Proteomes" id="UP000461409">
    <property type="component" value="Unassembled WGS sequence"/>
</dbReference>
<dbReference type="InterPro" id="IPR052547">
    <property type="entry name" value="Mito_Isobutyryl-CoADH"/>
</dbReference>
<dbReference type="InterPro" id="IPR036250">
    <property type="entry name" value="AcylCo_DH-like_C"/>
</dbReference>
<reference evidence="12 13" key="1">
    <citation type="submission" date="2019-12" db="EMBL/GenBank/DDBJ databases">
        <authorList>
            <person name="Lee S.D."/>
        </authorList>
    </citation>
    <scope>NUCLEOTIDE SEQUENCE [LARGE SCALE GENOMIC DNA]</scope>
    <source>
        <strain evidence="12 13">GH3-10</strain>
    </source>
</reference>
<dbReference type="Gene3D" id="1.10.540.10">
    <property type="entry name" value="Acyl-CoA dehydrogenase/oxidase, N-terminal domain"/>
    <property type="match status" value="1"/>
</dbReference>
<dbReference type="AlphaFoldDB" id="A0A844XHX4"/>
<dbReference type="InterPro" id="IPR009075">
    <property type="entry name" value="AcylCo_DH/oxidase_C"/>
</dbReference>
<evidence type="ECO:0000256" key="1">
    <source>
        <dbReference type="ARBA" id="ARBA00001974"/>
    </source>
</evidence>
<comment type="caution">
    <text evidence="12">The sequence shown here is derived from an EMBL/GenBank/DDBJ whole genome shotgun (WGS) entry which is preliminary data.</text>
</comment>
<dbReference type="PANTHER" id="PTHR43831:SF1">
    <property type="entry name" value="ISOBUTYRYL-COA DEHYDROGENASE, MITOCHONDRIAL"/>
    <property type="match status" value="1"/>
</dbReference>
<dbReference type="EMBL" id="WUBR01000004">
    <property type="protein sequence ID" value="MWV29312.1"/>
    <property type="molecule type" value="Genomic_DNA"/>
</dbReference>
<comment type="similarity">
    <text evidence="3 8">Belongs to the acyl-CoA dehydrogenase family.</text>
</comment>
<evidence type="ECO:0000256" key="7">
    <source>
        <dbReference type="ARBA" id="ARBA00023002"/>
    </source>
</evidence>
<keyword evidence="7 8" id="KW-0560">Oxidoreductase</keyword>
<dbReference type="InterPro" id="IPR013786">
    <property type="entry name" value="AcylCoA_DH/ox_N"/>
</dbReference>
<dbReference type="PROSITE" id="PS00072">
    <property type="entry name" value="ACYL_COA_DH_1"/>
    <property type="match status" value="1"/>
</dbReference>
<comment type="cofactor">
    <cofactor evidence="1 8">
        <name>FAD</name>
        <dbReference type="ChEBI" id="CHEBI:57692"/>
    </cofactor>
</comment>
<evidence type="ECO:0000256" key="2">
    <source>
        <dbReference type="ARBA" id="ARBA00005109"/>
    </source>
</evidence>
<dbReference type="GO" id="GO:0009083">
    <property type="term" value="P:branched-chain amino acid catabolic process"/>
    <property type="evidence" value="ECO:0007669"/>
    <property type="project" value="UniProtKB-KW"/>
</dbReference>
<protein>
    <submittedName>
        <fullName evidence="12">Acyl-CoA dehydrogenase</fullName>
    </submittedName>
</protein>
<dbReference type="InterPro" id="IPR009100">
    <property type="entry name" value="AcylCoA_DH/oxidase_NM_dom_sf"/>
</dbReference>
<evidence type="ECO:0000259" key="11">
    <source>
        <dbReference type="Pfam" id="PF02771"/>
    </source>
</evidence>
<dbReference type="InterPro" id="IPR037069">
    <property type="entry name" value="AcylCoA_DH/ox_N_sf"/>
</dbReference>
<dbReference type="InterPro" id="IPR006091">
    <property type="entry name" value="Acyl-CoA_Oxase/DH_mid-dom"/>
</dbReference>
<dbReference type="PROSITE" id="PS00073">
    <property type="entry name" value="ACYL_COA_DH_2"/>
    <property type="match status" value="1"/>
</dbReference>
<proteinExistence type="inferred from homology"/>
<dbReference type="FunFam" id="2.40.110.10:FF:000001">
    <property type="entry name" value="Acyl-CoA dehydrogenase, mitochondrial"/>
    <property type="match status" value="1"/>
</dbReference>
<evidence type="ECO:0000259" key="10">
    <source>
        <dbReference type="Pfam" id="PF02770"/>
    </source>
</evidence>
<dbReference type="GO" id="GO:0050660">
    <property type="term" value="F:flavin adenine dinucleotide binding"/>
    <property type="evidence" value="ECO:0007669"/>
    <property type="project" value="InterPro"/>
</dbReference>
<feature type="domain" description="Acyl-CoA dehydrogenase/oxidase N-terminal" evidence="11">
    <location>
        <begin position="8"/>
        <end position="119"/>
    </location>
</feature>
<dbReference type="Pfam" id="PF02771">
    <property type="entry name" value="Acyl-CoA_dh_N"/>
    <property type="match status" value="1"/>
</dbReference>
<evidence type="ECO:0000256" key="4">
    <source>
        <dbReference type="ARBA" id="ARBA00022456"/>
    </source>
</evidence>
<gene>
    <name evidence="12" type="ORF">GRF63_15510</name>
</gene>
<dbReference type="Gene3D" id="2.40.110.10">
    <property type="entry name" value="Butyryl-CoA Dehydrogenase, subunit A, domain 2"/>
    <property type="match status" value="1"/>
</dbReference>
<dbReference type="Pfam" id="PF02770">
    <property type="entry name" value="Acyl-CoA_dh_M"/>
    <property type="match status" value="1"/>
</dbReference>
<dbReference type="RefSeq" id="WP_160486983.1">
    <property type="nucleotide sequence ID" value="NZ_WUBR01000004.1"/>
</dbReference>
<keyword evidence="6 8" id="KW-0274">FAD</keyword>
<evidence type="ECO:0000259" key="9">
    <source>
        <dbReference type="Pfam" id="PF00441"/>
    </source>
</evidence>
<dbReference type="PANTHER" id="PTHR43831">
    <property type="entry name" value="ISOBUTYRYL-COA DEHYDROGENASE"/>
    <property type="match status" value="1"/>
</dbReference>
<accession>A0A844XHX4</accession>
<dbReference type="SUPFAM" id="SSF47203">
    <property type="entry name" value="Acyl-CoA dehydrogenase C-terminal domain-like"/>
    <property type="match status" value="1"/>
</dbReference>
<comment type="pathway">
    <text evidence="2">Amino-acid degradation; L-valine degradation.</text>
</comment>
<feature type="domain" description="Acyl-CoA oxidase/dehydrogenase middle" evidence="10">
    <location>
        <begin position="124"/>
        <end position="216"/>
    </location>
</feature>
<dbReference type="Pfam" id="PF00441">
    <property type="entry name" value="Acyl-CoA_dh_1"/>
    <property type="match status" value="1"/>
</dbReference>
<dbReference type="PIRSF" id="PIRSF016578">
    <property type="entry name" value="HsaA"/>
    <property type="match status" value="1"/>
</dbReference>
<keyword evidence="4" id="KW-0101">Branched-chain amino acid catabolism</keyword>
<keyword evidence="13" id="KW-1185">Reference proteome</keyword>
<evidence type="ECO:0000313" key="13">
    <source>
        <dbReference type="Proteomes" id="UP000461409"/>
    </source>
</evidence>
<reference evidence="12 13" key="2">
    <citation type="submission" date="2020-02" db="EMBL/GenBank/DDBJ databases">
        <title>Erythrobacter dongmakensis sp. nov., isolated from a tidal mudflat.</title>
        <authorList>
            <person name="Kim I.S."/>
        </authorList>
    </citation>
    <scope>NUCLEOTIDE SEQUENCE [LARGE SCALE GENOMIC DNA]</scope>
    <source>
        <strain evidence="12 13">GH3-10</strain>
    </source>
</reference>
<evidence type="ECO:0000313" key="12">
    <source>
        <dbReference type="EMBL" id="MWV29312.1"/>
    </source>
</evidence>
<evidence type="ECO:0000256" key="6">
    <source>
        <dbReference type="ARBA" id="ARBA00022827"/>
    </source>
</evidence>
<organism evidence="12 13">
    <name type="scientific">Aurantiacibacter rhizosphaerae</name>
    <dbReference type="NCBI Taxonomy" id="2691582"/>
    <lineage>
        <taxon>Bacteria</taxon>
        <taxon>Pseudomonadati</taxon>
        <taxon>Pseudomonadota</taxon>
        <taxon>Alphaproteobacteria</taxon>
        <taxon>Sphingomonadales</taxon>
        <taxon>Erythrobacteraceae</taxon>
        <taxon>Aurantiacibacter</taxon>
    </lineage>
</organism>
<evidence type="ECO:0000256" key="8">
    <source>
        <dbReference type="RuleBase" id="RU362125"/>
    </source>
</evidence>
<keyword evidence="5 8" id="KW-0285">Flavoprotein</keyword>
<dbReference type="Gene3D" id="1.20.140.10">
    <property type="entry name" value="Butyryl-CoA Dehydrogenase, subunit A, domain 3"/>
    <property type="match status" value="1"/>
</dbReference>
<dbReference type="SUPFAM" id="SSF56645">
    <property type="entry name" value="Acyl-CoA dehydrogenase NM domain-like"/>
    <property type="match status" value="1"/>
</dbReference>